<keyword evidence="8" id="KW-0460">Magnesium</keyword>
<evidence type="ECO:0000256" key="3">
    <source>
        <dbReference type="ARBA" id="ARBA00022457"/>
    </source>
</evidence>
<evidence type="ECO:0000256" key="10">
    <source>
        <dbReference type="ARBA" id="ARBA00035861"/>
    </source>
</evidence>
<reference evidence="19 20" key="1">
    <citation type="submission" date="2022-06" db="EMBL/GenBank/DDBJ databases">
        <title>Mesorhizobium sp. strain RP14 Genome sequencing and assembly.</title>
        <authorList>
            <person name="Kim I."/>
        </authorList>
    </citation>
    <scope>NUCLEOTIDE SEQUENCE [LARGE SCALE GENOMIC DNA]</scope>
    <source>
        <strain evidence="20">RP14(2022)</strain>
    </source>
</reference>
<comment type="catalytic activity">
    <reaction evidence="10">
        <text>8-oxo-dGTP + H2O = 8-oxo-dGMP + diphosphate + H(+)</text>
        <dbReference type="Rhea" id="RHEA:31575"/>
        <dbReference type="ChEBI" id="CHEBI:15377"/>
        <dbReference type="ChEBI" id="CHEBI:15378"/>
        <dbReference type="ChEBI" id="CHEBI:33019"/>
        <dbReference type="ChEBI" id="CHEBI:63224"/>
        <dbReference type="ChEBI" id="CHEBI:77896"/>
        <dbReference type="EC" id="3.6.1.55"/>
    </reaction>
</comment>
<evidence type="ECO:0000259" key="18">
    <source>
        <dbReference type="PROSITE" id="PS51462"/>
    </source>
</evidence>
<sequence length="137" mass="15309">MANAKPIVGALLVRDGKVLLGRRSQSKKTWPDCWDMPGGHVEDGETFEAALLRETLEEIGVVPLDYSILTDYAVSETEPYRIFRVDRWAGGEPRPTNHEHTALEWFLPQVAAELEPLALEAYRKLFSGLSETLAANT</sequence>
<comment type="similarity">
    <text evidence="2 17">Belongs to the Nudix hydrolase family.</text>
</comment>
<name>A0ABT1CAT7_9HYPH</name>
<evidence type="ECO:0000256" key="1">
    <source>
        <dbReference type="ARBA" id="ARBA00001946"/>
    </source>
</evidence>
<dbReference type="InterPro" id="IPR020084">
    <property type="entry name" value="NUDIX_hydrolase_CS"/>
</dbReference>
<dbReference type="PROSITE" id="PS51462">
    <property type="entry name" value="NUDIX"/>
    <property type="match status" value="1"/>
</dbReference>
<dbReference type="SUPFAM" id="SSF55811">
    <property type="entry name" value="Nudix"/>
    <property type="match status" value="1"/>
</dbReference>
<evidence type="ECO:0000256" key="2">
    <source>
        <dbReference type="ARBA" id="ARBA00005582"/>
    </source>
</evidence>
<keyword evidence="3" id="KW-0515">Mutator protein</keyword>
<dbReference type="InterPro" id="IPR047127">
    <property type="entry name" value="MutT-like"/>
</dbReference>
<dbReference type="CDD" id="cd02883">
    <property type="entry name" value="NUDIX_Hydrolase"/>
    <property type="match status" value="1"/>
</dbReference>
<evidence type="ECO:0000256" key="7">
    <source>
        <dbReference type="ARBA" id="ARBA00022801"/>
    </source>
</evidence>
<comment type="catalytic activity">
    <reaction evidence="11">
        <text>8-oxo-GTP + H2O = 8-oxo-GMP + diphosphate + H(+)</text>
        <dbReference type="Rhea" id="RHEA:67616"/>
        <dbReference type="ChEBI" id="CHEBI:15377"/>
        <dbReference type="ChEBI" id="CHEBI:15378"/>
        <dbReference type="ChEBI" id="CHEBI:33019"/>
        <dbReference type="ChEBI" id="CHEBI:143553"/>
        <dbReference type="ChEBI" id="CHEBI:145694"/>
    </reaction>
</comment>
<protein>
    <recommendedName>
        <fullName evidence="13">8-oxo-dGTP diphosphatase</fullName>
        <ecNumber evidence="12">3.6.1.55</ecNumber>
    </recommendedName>
    <alternativeName>
        <fullName evidence="16">7,8-dihydro-8-oxoguanine-triphosphatase</fullName>
    </alternativeName>
    <alternativeName>
        <fullName evidence="15">Mutator protein MutT</fullName>
    </alternativeName>
    <alternativeName>
        <fullName evidence="14">dGTP pyrophosphohydrolase</fullName>
    </alternativeName>
</protein>
<accession>A0ABT1CAT7</accession>
<evidence type="ECO:0000256" key="13">
    <source>
        <dbReference type="ARBA" id="ARBA00040794"/>
    </source>
</evidence>
<evidence type="ECO:0000256" key="14">
    <source>
        <dbReference type="ARBA" id="ARBA00041592"/>
    </source>
</evidence>
<dbReference type="PANTHER" id="PTHR47707">
    <property type="entry name" value="8-OXO-DGTP DIPHOSPHATASE"/>
    <property type="match status" value="1"/>
</dbReference>
<dbReference type="RefSeq" id="WP_252821950.1">
    <property type="nucleotide sequence ID" value="NZ_JAMXQS010000009.1"/>
</dbReference>
<evidence type="ECO:0000256" key="17">
    <source>
        <dbReference type="RuleBase" id="RU003476"/>
    </source>
</evidence>
<evidence type="ECO:0000256" key="9">
    <source>
        <dbReference type="ARBA" id="ARBA00023204"/>
    </source>
</evidence>
<comment type="cofactor">
    <cofactor evidence="1">
        <name>Mg(2+)</name>
        <dbReference type="ChEBI" id="CHEBI:18420"/>
    </cofactor>
</comment>
<dbReference type="EC" id="3.6.1.55" evidence="12"/>
<keyword evidence="20" id="KW-1185">Reference proteome</keyword>
<evidence type="ECO:0000313" key="20">
    <source>
        <dbReference type="Proteomes" id="UP001205906"/>
    </source>
</evidence>
<organism evidence="19 20">
    <name type="scientific">Mesorhizobium liriopis</name>
    <dbReference type="NCBI Taxonomy" id="2953882"/>
    <lineage>
        <taxon>Bacteria</taxon>
        <taxon>Pseudomonadati</taxon>
        <taxon>Pseudomonadota</taxon>
        <taxon>Alphaproteobacteria</taxon>
        <taxon>Hyphomicrobiales</taxon>
        <taxon>Phyllobacteriaceae</taxon>
        <taxon>Mesorhizobium</taxon>
    </lineage>
</organism>
<dbReference type="Proteomes" id="UP001205906">
    <property type="component" value="Unassembled WGS sequence"/>
</dbReference>
<keyword evidence="4" id="KW-0235">DNA replication</keyword>
<dbReference type="PANTHER" id="PTHR47707:SF1">
    <property type="entry name" value="NUDIX HYDROLASE FAMILY PROTEIN"/>
    <property type="match status" value="1"/>
</dbReference>
<dbReference type="EMBL" id="JAMXQS010000009">
    <property type="protein sequence ID" value="MCO6051925.1"/>
    <property type="molecule type" value="Genomic_DNA"/>
</dbReference>
<evidence type="ECO:0000256" key="11">
    <source>
        <dbReference type="ARBA" id="ARBA00036904"/>
    </source>
</evidence>
<dbReference type="Gene3D" id="3.90.79.10">
    <property type="entry name" value="Nucleoside Triphosphate Pyrophosphohydrolase"/>
    <property type="match status" value="1"/>
</dbReference>
<evidence type="ECO:0000256" key="6">
    <source>
        <dbReference type="ARBA" id="ARBA00022763"/>
    </source>
</evidence>
<evidence type="ECO:0000256" key="5">
    <source>
        <dbReference type="ARBA" id="ARBA00022723"/>
    </source>
</evidence>
<evidence type="ECO:0000313" key="19">
    <source>
        <dbReference type="EMBL" id="MCO6051925.1"/>
    </source>
</evidence>
<keyword evidence="7 17" id="KW-0378">Hydrolase</keyword>
<evidence type="ECO:0000256" key="4">
    <source>
        <dbReference type="ARBA" id="ARBA00022705"/>
    </source>
</evidence>
<dbReference type="InterPro" id="IPR020476">
    <property type="entry name" value="Nudix_hydrolase"/>
</dbReference>
<proteinExistence type="inferred from homology"/>
<dbReference type="PRINTS" id="PR00502">
    <property type="entry name" value="NUDIXFAMILY"/>
</dbReference>
<evidence type="ECO:0000256" key="15">
    <source>
        <dbReference type="ARBA" id="ARBA00041979"/>
    </source>
</evidence>
<keyword evidence="6" id="KW-0227">DNA damage</keyword>
<evidence type="ECO:0000256" key="8">
    <source>
        <dbReference type="ARBA" id="ARBA00022842"/>
    </source>
</evidence>
<evidence type="ECO:0000256" key="16">
    <source>
        <dbReference type="ARBA" id="ARBA00042798"/>
    </source>
</evidence>
<keyword evidence="9" id="KW-0234">DNA repair</keyword>
<dbReference type="Pfam" id="PF00293">
    <property type="entry name" value="NUDIX"/>
    <property type="match status" value="1"/>
</dbReference>
<evidence type="ECO:0000256" key="12">
    <source>
        <dbReference type="ARBA" id="ARBA00038905"/>
    </source>
</evidence>
<gene>
    <name evidence="19" type="ORF">NGM99_19235</name>
</gene>
<comment type="caution">
    <text evidence="19">The sequence shown here is derived from an EMBL/GenBank/DDBJ whole genome shotgun (WGS) entry which is preliminary data.</text>
</comment>
<feature type="domain" description="Nudix hydrolase" evidence="18">
    <location>
        <begin position="3"/>
        <end position="130"/>
    </location>
</feature>
<dbReference type="InterPro" id="IPR015797">
    <property type="entry name" value="NUDIX_hydrolase-like_dom_sf"/>
</dbReference>
<keyword evidence="5" id="KW-0479">Metal-binding</keyword>
<dbReference type="InterPro" id="IPR000086">
    <property type="entry name" value="NUDIX_hydrolase_dom"/>
</dbReference>
<dbReference type="PROSITE" id="PS00893">
    <property type="entry name" value="NUDIX_BOX"/>
    <property type="match status" value="1"/>
</dbReference>